<evidence type="ECO:0000256" key="1">
    <source>
        <dbReference type="SAM" id="MobiDB-lite"/>
    </source>
</evidence>
<dbReference type="EMBL" id="JBJUIK010000011">
    <property type="protein sequence ID" value="KAL3512629.1"/>
    <property type="molecule type" value="Genomic_DNA"/>
</dbReference>
<accession>A0ABD2Z0G7</accession>
<reference evidence="2 3" key="1">
    <citation type="submission" date="2024-11" db="EMBL/GenBank/DDBJ databases">
        <title>A near-complete genome assembly of Cinchona calisaya.</title>
        <authorList>
            <person name="Lian D.C."/>
            <person name="Zhao X.W."/>
            <person name="Wei L."/>
        </authorList>
    </citation>
    <scope>NUCLEOTIDE SEQUENCE [LARGE SCALE GENOMIC DNA]</scope>
    <source>
        <tissue evidence="2">Nenye</tissue>
    </source>
</reference>
<comment type="caution">
    <text evidence="2">The sequence shown here is derived from an EMBL/GenBank/DDBJ whole genome shotgun (WGS) entry which is preliminary data.</text>
</comment>
<dbReference type="Proteomes" id="UP001630127">
    <property type="component" value="Unassembled WGS sequence"/>
</dbReference>
<dbReference type="AlphaFoldDB" id="A0ABD2Z0G7"/>
<evidence type="ECO:0000313" key="3">
    <source>
        <dbReference type="Proteomes" id="UP001630127"/>
    </source>
</evidence>
<dbReference type="PANTHER" id="PTHR34807:SF6">
    <property type="entry name" value="MYB-CC TYPE TRANSCRIPTION FACTOR LHEQLE-CONTAINING DOMAIN-CONTAINING PROTEIN"/>
    <property type="match status" value="1"/>
</dbReference>
<gene>
    <name evidence="2" type="ORF">ACH5RR_025346</name>
</gene>
<protein>
    <submittedName>
        <fullName evidence="2">Uncharacterized protein</fullName>
    </submittedName>
</protein>
<evidence type="ECO:0000313" key="2">
    <source>
        <dbReference type="EMBL" id="KAL3512629.1"/>
    </source>
</evidence>
<proteinExistence type="predicted"/>
<name>A0ABD2Z0G7_9GENT</name>
<feature type="region of interest" description="Disordered" evidence="1">
    <location>
        <begin position="79"/>
        <end position="101"/>
    </location>
</feature>
<keyword evidence="3" id="KW-1185">Reference proteome</keyword>
<sequence>MKRASVNLQEFNAVDDEAYKAKLKHQTLLREYLELQKDVVSKRRKFQCATQKRDKLVALVKFLRQKRRYLLNCQAMATEPESDLGEPQTADAGRAMLEEES</sequence>
<organism evidence="2 3">
    <name type="scientific">Cinchona calisaya</name>
    <dbReference type="NCBI Taxonomy" id="153742"/>
    <lineage>
        <taxon>Eukaryota</taxon>
        <taxon>Viridiplantae</taxon>
        <taxon>Streptophyta</taxon>
        <taxon>Embryophyta</taxon>
        <taxon>Tracheophyta</taxon>
        <taxon>Spermatophyta</taxon>
        <taxon>Magnoliopsida</taxon>
        <taxon>eudicotyledons</taxon>
        <taxon>Gunneridae</taxon>
        <taxon>Pentapetalae</taxon>
        <taxon>asterids</taxon>
        <taxon>lamiids</taxon>
        <taxon>Gentianales</taxon>
        <taxon>Rubiaceae</taxon>
        <taxon>Cinchonoideae</taxon>
        <taxon>Cinchoneae</taxon>
        <taxon>Cinchona</taxon>
    </lineage>
</organism>
<dbReference type="PANTHER" id="PTHR34807">
    <property type="entry name" value="OS08G0270800 PROTEIN"/>
    <property type="match status" value="1"/>
</dbReference>